<proteinExistence type="predicted"/>
<evidence type="ECO:0000313" key="5">
    <source>
        <dbReference type="EMBL" id="MFC4471497.1"/>
    </source>
</evidence>
<keyword evidence="1" id="KW-0805">Transcription regulation</keyword>
<dbReference type="Pfam" id="PF00356">
    <property type="entry name" value="LacI"/>
    <property type="match status" value="1"/>
</dbReference>
<evidence type="ECO:0000259" key="4">
    <source>
        <dbReference type="PROSITE" id="PS50932"/>
    </source>
</evidence>
<protein>
    <submittedName>
        <fullName evidence="5">LacI family DNA-binding transcriptional regulator</fullName>
    </submittedName>
</protein>
<dbReference type="Proteomes" id="UP001596012">
    <property type="component" value="Unassembled WGS sequence"/>
</dbReference>
<dbReference type="Gene3D" id="3.40.50.2300">
    <property type="match status" value="2"/>
</dbReference>
<dbReference type="PROSITE" id="PS50932">
    <property type="entry name" value="HTH_LACI_2"/>
    <property type="match status" value="1"/>
</dbReference>
<comment type="caution">
    <text evidence="5">The sequence shown here is derived from an EMBL/GenBank/DDBJ whole genome shotgun (WGS) entry which is preliminary data.</text>
</comment>
<dbReference type="CDD" id="cd06267">
    <property type="entry name" value="PBP1_LacI_sugar_binding-like"/>
    <property type="match status" value="1"/>
</dbReference>
<dbReference type="PANTHER" id="PTHR30146:SF109">
    <property type="entry name" value="HTH-TYPE TRANSCRIPTIONAL REGULATOR GALS"/>
    <property type="match status" value="1"/>
</dbReference>
<dbReference type="Pfam" id="PF13377">
    <property type="entry name" value="Peripla_BP_3"/>
    <property type="match status" value="1"/>
</dbReference>
<dbReference type="CDD" id="cd01392">
    <property type="entry name" value="HTH_LacI"/>
    <property type="match status" value="1"/>
</dbReference>
<dbReference type="InterPro" id="IPR010982">
    <property type="entry name" value="Lambda_DNA-bd_dom_sf"/>
</dbReference>
<dbReference type="PANTHER" id="PTHR30146">
    <property type="entry name" value="LACI-RELATED TRANSCRIPTIONAL REPRESSOR"/>
    <property type="match status" value="1"/>
</dbReference>
<dbReference type="EMBL" id="JBHSFG010000090">
    <property type="protein sequence ID" value="MFC4471497.1"/>
    <property type="molecule type" value="Genomic_DNA"/>
</dbReference>
<dbReference type="SMART" id="SM00354">
    <property type="entry name" value="HTH_LACI"/>
    <property type="match status" value="1"/>
</dbReference>
<name>A0ABV8Z3W1_9ACTN</name>
<feature type="domain" description="HTH lacI-type" evidence="4">
    <location>
        <begin position="5"/>
        <end position="59"/>
    </location>
</feature>
<dbReference type="RefSeq" id="WP_386353795.1">
    <property type="nucleotide sequence ID" value="NZ_JBHSFG010000090.1"/>
</dbReference>
<evidence type="ECO:0000256" key="1">
    <source>
        <dbReference type="ARBA" id="ARBA00023015"/>
    </source>
</evidence>
<dbReference type="InterPro" id="IPR000843">
    <property type="entry name" value="HTH_LacI"/>
</dbReference>
<keyword evidence="6" id="KW-1185">Reference proteome</keyword>
<evidence type="ECO:0000313" key="6">
    <source>
        <dbReference type="Proteomes" id="UP001596012"/>
    </source>
</evidence>
<keyword evidence="2 5" id="KW-0238">DNA-binding</keyword>
<dbReference type="SUPFAM" id="SSF47413">
    <property type="entry name" value="lambda repressor-like DNA-binding domains"/>
    <property type="match status" value="1"/>
</dbReference>
<dbReference type="GO" id="GO:0003677">
    <property type="term" value="F:DNA binding"/>
    <property type="evidence" value="ECO:0007669"/>
    <property type="project" value="UniProtKB-KW"/>
</dbReference>
<evidence type="ECO:0000256" key="3">
    <source>
        <dbReference type="ARBA" id="ARBA00023163"/>
    </source>
</evidence>
<organism evidence="5 6">
    <name type="scientific">Streptomyces xiangluensis</name>
    <dbReference type="NCBI Taxonomy" id="2665720"/>
    <lineage>
        <taxon>Bacteria</taxon>
        <taxon>Bacillati</taxon>
        <taxon>Actinomycetota</taxon>
        <taxon>Actinomycetes</taxon>
        <taxon>Kitasatosporales</taxon>
        <taxon>Streptomycetaceae</taxon>
        <taxon>Streptomyces</taxon>
    </lineage>
</organism>
<reference evidence="6" key="1">
    <citation type="journal article" date="2019" name="Int. J. Syst. Evol. Microbiol.">
        <title>The Global Catalogue of Microorganisms (GCM) 10K type strain sequencing project: providing services to taxonomists for standard genome sequencing and annotation.</title>
        <authorList>
            <consortium name="The Broad Institute Genomics Platform"/>
            <consortium name="The Broad Institute Genome Sequencing Center for Infectious Disease"/>
            <person name="Wu L."/>
            <person name="Ma J."/>
        </authorList>
    </citation>
    <scope>NUCLEOTIDE SEQUENCE [LARGE SCALE GENOMIC DNA]</scope>
    <source>
        <strain evidence="6">DT43</strain>
    </source>
</reference>
<accession>A0ABV8Z3W1</accession>
<dbReference type="InterPro" id="IPR028082">
    <property type="entry name" value="Peripla_BP_I"/>
</dbReference>
<dbReference type="Gene3D" id="1.10.260.40">
    <property type="entry name" value="lambda repressor-like DNA-binding domains"/>
    <property type="match status" value="1"/>
</dbReference>
<sequence>MAKRATVYDVAQRAGVSIATVSMTFRRPYKVKEETRSIVLAAAEALNYVPSASARGLAHGHTGALGLYAFDYFYPESFAEPAAVEPVGQGPAQGEVAVVRDDRDEDHRLFPLYTDEVQRGVELECWRRGYALMIGGGSRADSATVVTDIVGRVDGLVVFPTSVPDDVLGRIAQRIPVVALSEEPRHEGLSTVSVDNRGGMRVLTEHLVAEHGLRDLQYVGAVNLVDFQERFAGFREALRAAGLRVPRKPLVGLEAEGDDLRHVVAGLLAGDRLPEGFVCVTDLDAINLMEALAEHGVRVPEQVVVTGFDGVMAGRVVRPALTTVRQPMQAMGSAAVSVLAERVANPTGPPIARRLSVQVVLRESCGCSRP</sequence>
<evidence type="ECO:0000256" key="2">
    <source>
        <dbReference type="ARBA" id="ARBA00023125"/>
    </source>
</evidence>
<gene>
    <name evidence="5" type="ORF">ACFPH6_44615</name>
</gene>
<dbReference type="InterPro" id="IPR046335">
    <property type="entry name" value="LacI/GalR-like_sensor"/>
</dbReference>
<keyword evidence="3" id="KW-0804">Transcription</keyword>
<dbReference type="SUPFAM" id="SSF53822">
    <property type="entry name" value="Periplasmic binding protein-like I"/>
    <property type="match status" value="1"/>
</dbReference>